<dbReference type="PROSITE" id="PS51257">
    <property type="entry name" value="PROKAR_LIPOPROTEIN"/>
    <property type="match status" value="1"/>
</dbReference>
<keyword evidence="3 5" id="KW-0964">Secreted</keyword>
<sequence length="153" mass="16931">MSLRCAALATIVATLFASCIAQSSATATVSDPASAIHSPNEAQHTGNRFLRTPVSAGGESEGDERGLDWFTSNAAKALKTQKAKWIKNAQIYDDLIMQKRTTRDVYTAWRELNASPEKIERAMAKVGYGGDDYKYIVDGYKNHLEYMKNVQLH</sequence>
<evidence type="ECO:0000313" key="7">
    <source>
        <dbReference type="EMBL" id="AEK80625.1"/>
    </source>
</evidence>
<organism evidence="8">
    <name type="scientific">Phytophthora sojae</name>
    <name type="common">Soybean stem and root rot agent</name>
    <name type="synonym">Phytophthora megasperma f. sp. glycines</name>
    <dbReference type="NCBI Taxonomy" id="67593"/>
    <lineage>
        <taxon>Eukaryota</taxon>
        <taxon>Sar</taxon>
        <taxon>Stramenopiles</taxon>
        <taxon>Oomycota</taxon>
        <taxon>Peronosporomycetes</taxon>
        <taxon>Peronosporales</taxon>
        <taxon>Peronosporaceae</taxon>
        <taxon>Phytophthora</taxon>
    </lineage>
</organism>
<dbReference type="EMBL" id="JN253813">
    <property type="protein sequence ID" value="AEK80626.1"/>
    <property type="molecule type" value="Genomic_DNA"/>
</dbReference>
<comment type="subcellular location">
    <subcellularLocation>
        <location evidence="1 5">Secreted</location>
    </subcellularLocation>
</comment>
<feature type="signal peptide" evidence="5">
    <location>
        <begin position="1"/>
        <end position="21"/>
    </location>
</feature>
<proteinExistence type="inferred from homology"/>
<evidence type="ECO:0000313" key="6">
    <source>
        <dbReference type="EMBL" id="AEK80624.1"/>
    </source>
</evidence>
<comment type="similarity">
    <text evidence="2 5">Belongs to the RxLR effector family.</text>
</comment>
<dbReference type="OrthoDB" id="133939at2759"/>
<dbReference type="HOGENOM" id="CLU_1716869_0_0_1"/>
<comment type="domain">
    <text evidence="5">The RxLR-dEER motif acts to carry the protein into the host cell cytoplasm through binding to cell surface phosphatidylinositol-3-phosphate.</text>
</comment>
<dbReference type="KEGG" id="psoj:PHYSODRAFT_284608"/>
<evidence type="ECO:0000313" key="8">
    <source>
        <dbReference type="EMBL" id="AEK80626.1"/>
    </source>
</evidence>
<dbReference type="AlphaFoldDB" id="E0W4P9"/>
<evidence type="ECO:0000256" key="2">
    <source>
        <dbReference type="ARBA" id="ARBA00010400"/>
    </source>
</evidence>
<dbReference type="OMA" id="XEDINTD"/>
<dbReference type="EMBL" id="JN253812">
    <property type="protein sequence ID" value="AEK80625.1"/>
    <property type="molecule type" value="Genomic_DNA"/>
</dbReference>
<dbReference type="InterPro" id="IPR031825">
    <property type="entry name" value="RXLR"/>
</dbReference>
<dbReference type="GO" id="GO:0005576">
    <property type="term" value="C:extracellular region"/>
    <property type="evidence" value="ECO:0007669"/>
    <property type="project" value="UniProtKB-SubCell"/>
</dbReference>
<gene>
    <name evidence="8" type="primary">Avh</name>
</gene>
<dbReference type="EMBL" id="JN253811">
    <property type="protein sequence ID" value="AEK80624.1"/>
    <property type="molecule type" value="Genomic_DNA"/>
</dbReference>
<evidence type="ECO:0000256" key="4">
    <source>
        <dbReference type="ARBA" id="ARBA00022729"/>
    </source>
</evidence>
<comment type="function">
    <text evidence="5">Effector that suppresses plant defense responses during pathogen infection.</text>
</comment>
<dbReference type="VEuPathDB" id="FungiDB:PHYSODRAFT_284608"/>
<evidence type="ECO:0000256" key="3">
    <source>
        <dbReference type="ARBA" id="ARBA00022525"/>
    </source>
</evidence>
<keyword evidence="4 5" id="KW-0732">Signal</keyword>
<protein>
    <recommendedName>
        <fullName evidence="5">RxLR effector protein</fullName>
    </recommendedName>
</protein>
<reference evidence="8" key="1">
    <citation type="journal article" date="2011" name="Plant Cell">
        <title>Transcriptional programming and functional interactions within the Phytophthora sojae RXLR effector repertoire.</title>
        <authorList>
            <person name="Wang Q."/>
            <person name="Han C."/>
            <person name="Ferreira A.O."/>
            <person name="Yu X."/>
            <person name="Ye W."/>
            <person name="Tripathy S."/>
            <person name="Kale S.D."/>
            <person name="Gu B."/>
            <person name="Sheng Y."/>
            <person name="Sui Y."/>
            <person name="Wang X."/>
            <person name="Zhang Z."/>
            <person name="Cheng B."/>
            <person name="Dong S."/>
            <person name="Shan W."/>
            <person name="Zheng X."/>
            <person name="Dou D."/>
            <person name="Tyler B.M."/>
            <person name="Wang Y."/>
        </authorList>
    </citation>
    <scope>NUCLEOTIDE SEQUENCE</scope>
    <source>
        <strain evidence="6">P7064</strain>
        <strain evidence="7">P7074</strain>
        <strain evidence="8">P7076</strain>
    </source>
</reference>
<evidence type="ECO:0000256" key="5">
    <source>
        <dbReference type="RuleBase" id="RU367124"/>
    </source>
</evidence>
<evidence type="ECO:0000256" key="1">
    <source>
        <dbReference type="ARBA" id="ARBA00004613"/>
    </source>
</evidence>
<name>E0W4P9_PHYSO</name>
<feature type="chain" id="PRO_5007652732" description="RxLR effector protein" evidence="5">
    <location>
        <begin position="22"/>
        <end position="153"/>
    </location>
</feature>
<dbReference type="Pfam" id="PF16810">
    <property type="entry name" value="RXLR"/>
    <property type="match status" value="1"/>
</dbReference>
<accession>E0W4P9</accession>